<keyword evidence="10" id="KW-0472">Membrane</keyword>
<evidence type="ECO:0000256" key="6">
    <source>
        <dbReference type="ARBA" id="ARBA00022741"/>
    </source>
</evidence>
<dbReference type="SMART" id="SM00930">
    <property type="entry name" value="NIL"/>
    <property type="match status" value="1"/>
</dbReference>
<dbReference type="InterPro" id="IPR003593">
    <property type="entry name" value="AAA+_ATPase"/>
</dbReference>
<keyword evidence="9" id="KW-0029">Amino-acid transport</keyword>
<name>U2GW28_9BACT</name>
<dbReference type="SUPFAM" id="SSF52540">
    <property type="entry name" value="P-loop containing nucleoside triphosphate hydrolases"/>
    <property type="match status" value="1"/>
</dbReference>
<dbReference type="Gene3D" id="3.40.50.300">
    <property type="entry name" value="P-loop containing nucleotide triphosphate hydrolases"/>
    <property type="match status" value="1"/>
</dbReference>
<organism evidence="12 13">
    <name type="scientific">Campylobacter concisus UNSW2</name>
    <dbReference type="NCBI Taxonomy" id="1242965"/>
    <lineage>
        <taxon>Bacteria</taxon>
        <taxon>Pseudomonadati</taxon>
        <taxon>Campylobacterota</taxon>
        <taxon>Epsilonproteobacteria</taxon>
        <taxon>Campylobacterales</taxon>
        <taxon>Campylobacteraceae</taxon>
        <taxon>Campylobacter</taxon>
    </lineage>
</organism>
<accession>U2GW28</accession>
<evidence type="ECO:0000259" key="11">
    <source>
        <dbReference type="PROSITE" id="PS50893"/>
    </source>
</evidence>
<dbReference type="InterPro" id="IPR045865">
    <property type="entry name" value="ACT-like_dom_sf"/>
</dbReference>
<dbReference type="InterPro" id="IPR003439">
    <property type="entry name" value="ABC_transporter-like_ATP-bd"/>
</dbReference>
<evidence type="ECO:0000256" key="10">
    <source>
        <dbReference type="ARBA" id="ARBA00023136"/>
    </source>
</evidence>
<evidence type="ECO:0000256" key="3">
    <source>
        <dbReference type="ARBA" id="ARBA00020019"/>
    </source>
</evidence>
<dbReference type="PROSITE" id="PS00211">
    <property type="entry name" value="ABC_TRANSPORTER_1"/>
    <property type="match status" value="1"/>
</dbReference>
<evidence type="ECO:0000256" key="2">
    <source>
        <dbReference type="ARBA" id="ARBA00005417"/>
    </source>
</evidence>
<dbReference type="InterPro" id="IPR017871">
    <property type="entry name" value="ABC_transporter-like_CS"/>
</dbReference>
<dbReference type="Pfam" id="PF00005">
    <property type="entry name" value="ABC_tran"/>
    <property type="match status" value="1"/>
</dbReference>
<dbReference type="InterPro" id="IPR027417">
    <property type="entry name" value="P-loop_NTPase"/>
</dbReference>
<evidence type="ECO:0000256" key="1">
    <source>
        <dbReference type="ARBA" id="ARBA00002579"/>
    </source>
</evidence>
<dbReference type="InterPro" id="IPR050086">
    <property type="entry name" value="MetN_ABC_transporter-like"/>
</dbReference>
<evidence type="ECO:0000256" key="8">
    <source>
        <dbReference type="ARBA" id="ARBA00022967"/>
    </source>
</evidence>
<dbReference type="RefSeq" id="WP_021092357.1">
    <property type="nucleotide sequence ID" value="NZ_ANNJ01000004.1"/>
</dbReference>
<dbReference type="SUPFAM" id="SSF55021">
    <property type="entry name" value="ACT-like"/>
    <property type="match status" value="1"/>
</dbReference>
<evidence type="ECO:0000313" key="13">
    <source>
        <dbReference type="Proteomes" id="UP000016625"/>
    </source>
</evidence>
<dbReference type="InterPro" id="IPR018449">
    <property type="entry name" value="NIL_domain"/>
</dbReference>
<keyword evidence="6" id="KW-0547">Nucleotide-binding</keyword>
<dbReference type="EMBL" id="ANNJ01000004">
    <property type="protein sequence ID" value="ERJ32294.1"/>
    <property type="molecule type" value="Genomic_DNA"/>
</dbReference>
<keyword evidence="7 12" id="KW-0067">ATP-binding</keyword>
<sequence length="318" mass="35709">MIKIEKLSKFYGDTQILFNINLEVKKGEIFAIVGHSGAGKSTLLRCINGLESYQGGSLKVFDQEIKNLDETQQRHLRRDVGMIFQHFALMARKNVFENVATPLKFWGYKSDETEKRVRELLNLVGLESKAKSYPSELSGGQKQRVAIARALALNPKILLSDEATSALDPNTTNQILELLEKINKELDISVVIVTHEMEVVKSIAKRAILLEGGKIIGSGSIEELFLKPDEKMKEFLGEVEILPSTGTNIRLFFPKEVAQNSVITHMARSLNIDFNIVWGKLEKLNDNVLGSLVINIDEKDKENVLNYIKQSGVLWEVA</sequence>
<dbReference type="PATRIC" id="fig|1242965.3.peg.533"/>
<comment type="caution">
    <text evidence="12">The sequence shown here is derived from an EMBL/GenBank/DDBJ whole genome shotgun (WGS) entry which is preliminary data.</text>
</comment>
<evidence type="ECO:0000313" key="12">
    <source>
        <dbReference type="EMBL" id="ERJ32294.1"/>
    </source>
</evidence>
<gene>
    <name evidence="12" type="ORF">UNSW2_1270</name>
</gene>
<dbReference type="GO" id="GO:0005524">
    <property type="term" value="F:ATP binding"/>
    <property type="evidence" value="ECO:0007669"/>
    <property type="project" value="UniProtKB-KW"/>
</dbReference>
<comment type="function">
    <text evidence="1">Part of the ABC transporter FtsEX involved in cellular division. Important for assembly or stability of the septal ring.</text>
</comment>
<dbReference type="Pfam" id="PF09383">
    <property type="entry name" value="NIL"/>
    <property type="match status" value="1"/>
</dbReference>
<dbReference type="SMART" id="SM00382">
    <property type="entry name" value="AAA"/>
    <property type="match status" value="1"/>
</dbReference>
<dbReference type="AlphaFoldDB" id="U2GW28"/>
<evidence type="ECO:0000256" key="9">
    <source>
        <dbReference type="ARBA" id="ARBA00022970"/>
    </source>
</evidence>
<dbReference type="Gene3D" id="3.30.70.260">
    <property type="match status" value="1"/>
</dbReference>
<keyword evidence="5" id="KW-1003">Cell membrane</keyword>
<keyword evidence="8" id="KW-1278">Translocase</keyword>
<dbReference type="GO" id="GO:0005886">
    <property type="term" value="C:plasma membrane"/>
    <property type="evidence" value="ECO:0007669"/>
    <property type="project" value="UniProtKB-ARBA"/>
</dbReference>
<keyword evidence="4" id="KW-0813">Transport</keyword>
<evidence type="ECO:0000256" key="5">
    <source>
        <dbReference type="ARBA" id="ARBA00022475"/>
    </source>
</evidence>
<dbReference type="GO" id="GO:0016887">
    <property type="term" value="F:ATP hydrolysis activity"/>
    <property type="evidence" value="ECO:0007669"/>
    <property type="project" value="InterPro"/>
</dbReference>
<dbReference type="Proteomes" id="UP000016625">
    <property type="component" value="Unassembled WGS sequence"/>
</dbReference>
<dbReference type="PANTHER" id="PTHR43166">
    <property type="entry name" value="AMINO ACID IMPORT ATP-BINDING PROTEIN"/>
    <property type="match status" value="1"/>
</dbReference>
<proteinExistence type="inferred from homology"/>
<feature type="domain" description="ABC transporter" evidence="11">
    <location>
        <begin position="2"/>
        <end position="237"/>
    </location>
</feature>
<comment type="similarity">
    <text evidence="2">Belongs to the ABC transporter superfamily.</text>
</comment>
<reference evidence="12 13" key="1">
    <citation type="journal article" date="2013" name="BMC Genomics">
        <title>Comparative genomics of Campylobacter concisus isolates reveals genetic diversity and provides insights into disease association.</title>
        <authorList>
            <person name="Deshpande N.P."/>
            <person name="Kaakoush N.O."/>
            <person name="Wilkins M.R."/>
            <person name="Mitchell H.M."/>
        </authorList>
    </citation>
    <scope>NUCLEOTIDE SEQUENCE [LARGE SCALE GENOMIC DNA]</scope>
    <source>
        <strain evidence="12 13">UNSW2</strain>
    </source>
</reference>
<dbReference type="PROSITE" id="PS50893">
    <property type="entry name" value="ABC_TRANSPORTER_2"/>
    <property type="match status" value="1"/>
</dbReference>
<dbReference type="PANTHER" id="PTHR43166:SF30">
    <property type="entry name" value="METHIONINE IMPORT ATP-BINDING PROTEIN METN"/>
    <property type="match status" value="1"/>
</dbReference>
<evidence type="ECO:0000256" key="4">
    <source>
        <dbReference type="ARBA" id="ARBA00022448"/>
    </source>
</evidence>
<evidence type="ECO:0000256" key="7">
    <source>
        <dbReference type="ARBA" id="ARBA00022840"/>
    </source>
</evidence>
<dbReference type="FunFam" id="3.40.50.300:FF:000056">
    <property type="entry name" value="Cell division ATP-binding protein FtsE"/>
    <property type="match status" value="1"/>
</dbReference>
<protein>
    <recommendedName>
        <fullName evidence="3">Cell division ATP-binding protein FtsE</fullName>
    </recommendedName>
</protein>
<dbReference type="GO" id="GO:0006865">
    <property type="term" value="P:amino acid transport"/>
    <property type="evidence" value="ECO:0007669"/>
    <property type="project" value="UniProtKB-KW"/>
</dbReference>